<dbReference type="Proteomes" id="UP000474175">
    <property type="component" value="Unassembled WGS sequence"/>
</dbReference>
<keyword evidence="3" id="KW-1185">Reference proteome</keyword>
<dbReference type="InterPro" id="IPR005901">
    <property type="entry name" value="GLPGLI"/>
</dbReference>
<gene>
    <name evidence="2" type="ORF">GK108_15995</name>
</gene>
<dbReference type="NCBIfam" id="TIGR01200">
    <property type="entry name" value="GLPGLI"/>
    <property type="match status" value="1"/>
</dbReference>
<evidence type="ECO:0000256" key="1">
    <source>
        <dbReference type="SAM" id="SignalP"/>
    </source>
</evidence>
<accession>A0A6L9LAD9</accession>
<proteinExistence type="predicted"/>
<evidence type="ECO:0000313" key="2">
    <source>
        <dbReference type="EMBL" id="NDU96382.1"/>
    </source>
</evidence>
<sequence>MKTLSLATLILALLFANSLPIFAQTSADQWSGQISYEVVRKVDPSSIRIVINGEQVKPGDPNFPGDIPDTRTFGQKTVIVGSNAKVSREGENQVIRTFVSVGGGSSAGQQTNVGRPFDEQIFVDLANQKVITLLSVGKDKEAKSYRAEAPIQRTKDWTITDQTKKIAGYTCRKATVPFRNETYTVWFTTELPMTYSPVNELTPEKGTVLLLESSREQYRATKVSKEVVAEKDVLPAGTAETVTTAQLAEIREKAVADFRQKLLMNERN</sequence>
<feature type="chain" id="PRO_5026996733" evidence="1">
    <location>
        <begin position="24"/>
        <end position="268"/>
    </location>
</feature>
<protein>
    <submittedName>
        <fullName evidence="2">GLPGLI family protein</fullName>
    </submittedName>
</protein>
<dbReference type="Pfam" id="PF22252">
    <property type="entry name" value="PNGase_F-II_N"/>
    <property type="match status" value="1"/>
</dbReference>
<organism evidence="2 3">
    <name type="scientific">Spirosoma terrae</name>
    <dbReference type="NCBI Taxonomy" id="1968276"/>
    <lineage>
        <taxon>Bacteria</taxon>
        <taxon>Pseudomonadati</taxon>
        <taxon>Bacteroidota</taxon>
        <taxon>Cytophagia</taxon>
        <taxon>Cytophagales</taxon>
        <taxon>Cytophagaceae</taxon>
        <taxon>Spirosoma</taxon>
    </lineage>
</organism>
<evidence type="ECO:0000313" key="3">
    <source>
        <dbReference type="Proteomes" id="UP000474175"/>
    </source>
</evidence>
<comment type="caution">
    <text evidence="2">The sequence shown here is derived from an EMBL/GenBank/DDBJ whole genome shotgun (WGS) entry which is preliminary data.</text>
</comment>
<dbReference type="AlphaFoldDB" id="A0A6L9LAD9"/>
<feature type="signal peptide" evidence="1">
    <location>
        <begin position="1"/>
        <end position="23"/>
    </location>
</feature>
<keyword evidence="1" id="KW-0732">Signal</keyword>
<dbReference type="EMBL" id="JAAFZH010000006">
    <property type="protein sequence ID" value="NDU96382.1"/>
    <property type="molecule type" value="Genomic_DNA"/>
</dbReference>
<dbReference type="RefSeq" id="WP_163950337.1">
    <property type="nucleotide sequence ID" value="NZ_JAAFZH010000006.1"/>
</dbReference>
<name>A0A6L9LAD9_9BACT</name>
<reference evidence="2 3" key="1">
    <citation type="submission" date="2020-02" db="EMBL/GenBank/DDBJ databases">
        <title>Draft genome sequence of two Spirosoma agri KCTC 52727 and Spirosoma terrae KCTC 52035.</title>
        <authorList>
            <person name="Rojas J."/>
            <person name="Ambika Manirajan B."/>
            <person name="Suarez C."/>
            <person name="Ratering S."/>
            <person name="Schnell S."/>
        </authorList>
    </citation>
    <scope>NUCLEOTIDE SEQUENCE [LARGE SCALE GENOMIC DNA]</scope>
    <source>
        <strain evidence="2 3">KCTC 52035</strain>
    </source>
</reference>